<evidence type="ECO:0000313" key="9">
    <source>
        <dbReference type="Proteomes" id="UP000236416"/>
    </source>
</evidence>
<sequence>MQTSSNGIQLIQQFEGLRLTAYQDSVGVWTIGYGHTGPDVRAGLSISNSQATQLLSQDLQRFEQGVSNLVKAAINQNQFDALISFSYNLGLGNLQSSTLLRLLNQGDYQGAAGQFPLWDKAGGKVLPGLQKRRLDEQALFLTPVTATA</sequence>
<gene>
    <name evidence="8" type="ORF">C2134_06495</name>
</gene>
<keyword evidence="9" id="KW-1185">Reference proteome</keyword>
<evidence type="ECO:0000256" key="3">
    <source>
        <dbReference type="ARBA" id="ARBA00022638"/>
    </source>
</evidence>
<comment type="caution">
    <text evidence="8">The sequence shown here is derived from an EMBL/GenBank/DDBJ whole genome shotgun (WGS) entry which is preliminary data.</text>
</comment>
<dbReference type="Proteomes" id="UP000236416">
    <property type="component" value="Unassembled WGS sequence"/>
</dbReference>
<dbReference type="CDD" id="cd00737">
    <property type="entry name" value="lyz_endolysin_autolysin"/>
    <property type="match status" value="1"/>
</dbReference>
<dbReference type="GO" id="GO:0042742">
    <property type="term" value="P:defense response to bacterium"/>
    <property type="evidence" value="ECO:0007669"/>
    <property type="project" value="UniProtKB-KW"/>
</dbReference>
<dbReference type="GO" id="GO:0016998">
    <property type="term" value="P:cell wall macromolecule catabolic process"/>
    <property type="evidence" value="ECO:0007669"/>
    <property type="project" value="InterPro"/>
</dbReference>
<evidence type="ECO:0000256" key="6">
    <source>
        <dbReference type="ARBA" id="ARBA00023295"/>
    </source>
</evidence>
<comment type="similarity">
    <text evidence="7">Belongs to the glycosyl hydrolase 24 family.</text>
</comment>
<proteinExistence type="inferred from homology"/>
<dbReference type="InterPro" id="IPR051018">
    <property type="entry name" value="Bacteriophage_GH24"/>
</dbReference>
<dbReference type="PANTHER" id="PTHR38107:SF3">
    <property type="entry name" value="LYSOZYME RRRD-RELATED"/>
    <property type="match status" value="1"/>
</dbReference>
<organism evidence="8 9">
    <name type="scientific">Chromobacterium sinusclupearum</name>
    <dbReference type="NCBI Taxonomy" id="2077146"/>
    <lineage>
        <taxon>Bacteria</taxon>
        <taxon>Pseudomonadati</taxon>
        <taxon>Pseudomonadota</taxon>
        <taxon>Betaproteobacteria</taxon>
        <taxon>Neisseriales</taxon>
        <taxon>Chromobacteriaceae</taxon>
        <taxon>Chromobacterium</taxon>
    </lineage>
</organism>
<evidence type="ECO:0000256" key="2">
    <source>
        <dbReference type="ARBA" id="ARBA00022529"/>
    </source>
</evidence>
<dbReference type="InterPro" id="IPR034690">
    <property type="entry name" value="Endolysin_T4_type"/>
</dbReference>
<evidence type="ECO:0000256" key="7">
    <source>
        <dbReference type="RuleBase" id="RU003788"/>
    </source>
</evidence>
<dbReference type="AlphaFoldDB" id="A0A2K4MQR6"/>
<dbReference type="RefSeq" id="WP_103318534.1">
    <property type="nucleotide sequence ID" value="NZ_PPTF01000020.1"/>
</dbReference>
<dbReference type="EC" id="3.2.1.17" evidence="7"/>
<dbReference type="Gene3D" id="1.10.530.40">
    <property type="match status" value="1"/>
</dbReference>
<dbReference type="GO" id="GO:0009253">
    <property type="term" value="P:peptidoglycan catabolic process"/>
    <property type="evidence" value="ECO:0007669"/>
    <property type="project" value="InterPro"/>
</dbReference>
<keyword evidence="2 7" id="KW-0929">Antimicrobial</keyword>
<dbReference type="SUPFAM" id="SSF53955">
    <property type="entry name" value="Lysozyme-like"/>
    <property type="match status" value="1"/>
</dbReference>
<dbReference type="EMBL" id="PPTF01000020">
    <property type="protein sequence ID" value="POA99413.1"/>
    <property type="molecule type" value="Genomic_DNA"/>
</dbReference>
<comment type="catalytic activity">
    <reaction evidence="1 7">
        <text>Hydrolysis of (1-&gt;4)-beta-linkages between N-acetylmuramic acid and N-acetyl-D-glucosamine residues in a peptidoglycan and between N-acetyl-D-glucosamine residues in chitodextrins.</text>
        <dbReference type="EC" id="3.2.1.17"/>
    </reaction>
</comment>
<evidence type="ECO:0000256" key="4">
    <source>
        <dbReference type="ARBA" id="ARBA00022801"/>
    </source>
</evidence>
<dbReference type="Pfam" id="PF00959">
    <property type="entry name" value="Phage_lysozyme"/>
    <property type="match status" value="1"/>
</dbReference>
<dbReference type="PANTHER" id="PTHR38107">
    <property type="match status" value="1"/>
</dbReference>
<dbReference type="HAMAP" id="MF_04110">
    <property type="entry name" value="ENDOLYSIN_T4"/>
    <property type="match status" value="1"/>
</dbReference>
<dbReference type="GO" id="GO:0003796">
    <property type="term" value="F:lysozyme activity"/>
    <property type="evidence" value="ECO:0007669"/>
    <property type="project" value="UniProtKB-EC"/>
</dbReference>
<evidence type="ECO:0000256" key="5">
    <source>
        <dbReference type="ARBA" id="ARBA00023200"/>
    </source>
</evidence>
<accession>A0A2K4MQR6</accession>
<keyword evidence="5" id="KW-1035">Host cytoplasm</keyword>
<dbReference type="InterPro" id="IPR002196">
    <property type="entry name" value="Glyco_hydro_24"/>
</dbReference>
<keyword evidence="4 7" id="KW-0378">Hydrolase</keyword>
<protein>
    <recommendedName>
        <fullName evidence="7">Lysozyme</fullName>
        <ecNumber evidence="7">3.2.1.17</ecNumber>
    </recommendedName>
</protein>
<reference evidence="8 9" key="1">
    <citation type="submission" date="2018-01" db="EMBL/GenBank/DDBJ databases">
        <title>Genomic Sequence of Chromobacterium MWU13-2610 from wild cranberry bogs within the Cape Cod National Seashore.</title>
        <authorList>
            <person name="O'Hara-Hanley K."/>
            <person name="Soby S."/>
            <person name="Harrison A."/>
        </authorList>
    </citation>
    <scope>NUCLEOTIDE SEQUENCE [LARGE SCALE GENOMIC DNA]</scope>
    <source>
        <strain evidence="8 9">MWU13-2610</strain>
    </source>
</reference>
<dbReference type="InterPro" id="IPR023346">
    <property type="entry name" value="Lysozyme-like_dom_sf"/>
</dbReference>
<keyword evidence="3 7" id="KW-0081">Bacteriolytic enzyme</keyword>
<dbReference type="InterPro" id="IPR033907">
    <property type="entry name" value="Endolysin_autolysin"/>
</dbReference>
<dbReference type="GO" id="GO:0031640">
    <property type="term" value="P:killing of cells of another organism"/>
    <property type="evidence" value="ECO:0007669"/>
    <property type="project" value="UniProtKB-KW"/>
</dbReference>
<name>A0A2K4MQR6_9NEIS</name>
<evidence type="ECO:0000313" key="8">
    <source>
        <dbReference type="EMBL" id="POA99413.1"/>
    </source>
</evidence>
<keyword evidence="6 7" id="KW-0326">Glycosidase</keyword>
<evidence type="ECO:0000256" key="1">
    <source>
        <dbReference type="ARBA" id="ARBA00000632"/>
    </source>
</evidence>
<dbReference type="InterPro" id="IPR023347">
    <property type="entry name" value="Lysozyme_dom_sf"/>
</dbReference>